<comment type="pathway">
    <text evidence="1 13">Cofactor biosynthesis; biotin biosynthesis; biotin from 7,8-diaminononanoate: step 2/2.</text>
</comment>
<comment type="function">
    <text evidence="13">Catalyzes the conversion of dethiobiotin (DTB) to biotin by the insertion of a sulfur atom into dethiobiotin via a radical-based mechanism.</text>
</comment>
<comment type="cofactor">
    <cofactor evidence="14">
        <name>[2Fe-2S] cluster</name>
        <dbReference type="ChEBI" id="CHEBI:190135"/>
    </cofactor>
    <text evidence="14">Binds 1 [2Fe-2S] cluster. The cluster is coordinated with 3 cysteines and 1 arginine.</text>
</comment>
<evidence type="ECO:0000256" key="2">
    <source>
        <dbReference type="ARBA" id="ARBA00010765"/>
    </source>
</evidence>
<dbReference type="EC" id="2.8.1.6" evidence="3 13"/>
<evidence type="ECO:0000256" key="6">
    <source>
        <dbReference type="ARBA" id="ARBA00022691"/>
    </source>
</evidence>
<protein>
    <recommendedName>
        <fullName evidence="3 13">Biotin synthase</fullName>
        <ecNumber evidence="3 13">2.8.1.6</ecNumber>
    </recommendedName>
</protein>
<keyword evidence="5 13" id="KW-0808">Transferase</keyword>
<dbReference type="SUPFAM" id="SSF102114">
    <property type="entry name" value="Radical SAM enzymes"/>
    <property type="match status" value="1"/>
</dbReference>
<dbReference type="HAMAP" id="MF_01694">
    <property type="entry name" value="BioB"/>
    <property type="match status" value="1"/>
</dbReference>
<dbReference type="GO" id="GO:0051539">
    <property type="term" value="F:4 iron, 4 sulfur cluster binding"/>
    <property type="evidence" value="ECO:0007669"/>
    <property type="project" value="UniProtKB-KW"/>
</dbReference>
<dbReference type="SFLD" id="SFLDS00029">
    <property type="entry name" value="Radical_SAM"/>
    <property type="match status" value="1"/>
</dbReference>
<dbReference type="GO" id="GO:0004076">
    <property type="term" value="F:biotin synthase activity"/>
    <property type="evidence" value="ECO:0007669"/>
    <property type="project" value="UniProtKB-UniRule"/>
</dbReference>
<dbReference type="InterPro" id="IPR002684">
    <property type="entry name" value="Biotin_synth/BioAB"/>
</dbReference>
<evidence type="ECO:0000256" key="4">
    <source>
        <dbReference type="ARBA" id="ARBA00022485"/>
    </source>
</evidence>
<dbReference type="InterPro" id="IPR024177">
    <property type="entry name" value="Biotin_synthase"/>
</dbReference>
<dbReference type="FunFam" id="3.20.20.70:FF:000011">
    <property type="entry name" value="Biotin synthase"/>
    <property type="match status" value="1"/>
</dbReference>
<accession>A0A552UHE6</accession>
<dbReference type="SFLD" id="SFLDG01278">
    <property type="entry name" value="biotin_synthase_like"/>
    <property type="match status" value="1"/>
</dbReference>
<sequence>MLAVASATTTLRWTHAGIAALFDLPFADLLFRAQTVHRTHFDPNAVQKSQLLSIKTGGCPEDCGYCAQSVNFFTGVKADKLMPVAEVLAEAERARAGGATRFCMGAAWKNPKDRDLPALAAMVTGVRALGLETCMTLGMLSDAQAAALADAGLDFYNHNIDTSRDYYRDVVTTRTYDDRLDTVARVRDAGIGVCCGGIIGMGERREDRIGLIATLANMPEPPGSVPINGLVPIAGTPLGDAILSGAAPAIDGIEFARTVAVARITMPAAMVRLSAGREAMSDETQALCFLAGANSIFVGDRLLTTANPGIDRDTRLFDKLGLRPMELSA</sequence>
<comment type="catalytic activity">
    <reaction evidence="12 13">
        <text>(4R,5S)-dethiobiotin + (sulfur carrier)-SH + 2 reduced [2Fe-2S]-[ferredoxin] + 2 S-adenosyl-L-methionine = (sulfur carrier)-H + biotin + 2 5'-deoxyadenosine + 2 L-methionine + 2 oxidized [2Fe-2S]-[ferredoxin]</text>
        <dbReference type="Rhea" id="RHEA:22060"/>
        <dbReference type="Rhea" id="RHEA-COMP:10000"/>
        <dbReference type="Rhea" id="RHEA-COMP:10001"/>
        <dbReference type="Rhea" id="RHEA-COMP:14737"/>
        <dbReference type="Rhea" id="RHEA-COMP:14739"/>
        <dbReference type="ChEBI" id="CHEBI:17319"/>
        <dbReference type="ChEBI" id="CHEBI:29917"/>
        <dbReference type="ChEBI" id="CHEBI:33737"/>
        <dbReference type="ChEBI" id="CHEBI:33738"/>
        <dbReference type="ChEBI" id="CHEBI:57586"/>
        <dbReference type="ChEBI" id="CHEBI:57844"/>
        <dbReference type="ChEBI" id="CHEBI:59789"/>
        <dbReference type="ChEBI" id="CHEBI:64428"/>
        <dbReference type="ChEBI" id="CHEBI:149473"/>
        <dbReference type="EC" id="2.8.1.6"/>
    </reaction>
</comment>
<evidence type="ECO:0000256" key="12">
    <source>
        <dbReference type="ARBA" id="ARBA00051157"/>
    </source>
</evidence>
<dbReference type="Proteomes" id="UP000317894">
    <property type="component" value="Unassembled WGS sequence"/>
</dbReference>
<evidence type="ECO:0000256" key="11">
    <source>
        <dbReference type="ARBA" id="ARBA00023014"/>
    </source>
</evidence>
<evidence type="ECO:0000256" key="3">
    <source>
        <dbReference type="ARBA" id="ARBA00012236"/>
    </source>
</evidence>
<feature type="binding site" evidence="13 14">
    <location>
        <position position="272"/>
    </location>
    <ligand>
        <name>[2Fe-2S] cluster</name>
        <dbReference type="ChEBI" id="CHEBI:190135"/>
    </ligand>
</feature>
<feature type="domain" description="Radical SAM core" evidence="15">
    <location>
        <begin position="44"/>
        <end position="277"/>
    </location>
</feature>
<evidence type="ECO:0000256" key="5">
    <source>
        <dbReference type="ARBA" id="ARBA00022679"/>
    </source>
</evidence>
<comment type="cofactor">
    <cofactor evidence="13">
        <name>[2Fe-2S] cluster</name>
        <dbReference type="ChEBI" id="CHEBI:190135"/>
    </cofactor>
    <text evidence="13">Binds 1 [2Fe-2S] cluster. The cluster is coordinated with 3 cysteines and 1 arginine.</text>
</comment>
<dbReference type="InterPro" id="IPR058240">
    <property type="entry name" value="rSAM_sf"/>
</dbReference>
<dbReference type="SFLD" id="SFLDG01060">
    <property type="entry name" value="BATS_domain_containing"/>
    <property type="match status" value="1"/>
</dbReference>
<dbReference type="Gene3D" id="3.20.20.70">
    <property type="entry name" value="Aldolase class I"/>
    <property type="match status" value="1"/>
</dbReference>
<keyword evidence="6 13" id="KW-0949">S-adenosyl-L-methionine</keyword>
<dbReference type="SMART" id="SM00876">
    <property type="entry name" value="BATS"/>
    <property type="match status" value="1"/>
</dbReference>
<dbReference type="GO" id="GO:0009102">
    <property type="term" value="P:biotin biosynthetic process"/>
    <property type="evidence" value="ECO:0007669"/>
    <property type="project" value="UniProtKB-UniRule"/>
</dbReference>
<dbReference type="GO" id="GO:0005506">
    <property type="term" value="F:iron ion binding"/>
    <property type="evidence" value="ECO:0007669"/>
    <property type="project" value="UniProtKB-UniRule"/>
</dbReference>
<dbReference type="PIRSF" id="PIRSF001619">
    <property type="entry name" value="Biotin_synth"/>
    <property type="match status" value="1"/>
</dbReference>
<evidence type="ECO:0000256" key="7">
    <source>
        <dbReference type="ARBA" id="ARBA00022714"/>
    </source>
</evidence>
<dbReference type="PANTHER" id="PTHR22976">
    <property type="entry name" value="BIOTIN SYNTHASE"/>
    <property type="match status" value="1"/>
</dbReference>
<evidence type="ECO:0000256" key="10">
    <source>
        <dbReference type="ARBA" id="ARBA00023004"/>
    </source>
</evidence>
<keyword evidence="8 13" id="KW-0479">Metal-binding</keyword>
<keyword evidence="10 13" id="KW-0408">Iron</keyword>
<dbReference type="CDD" id="cd01335">
    <property type="entry name" value="Radical_SAM"/>
    <property type="match status" value="1"/>
</dbReference>
<dbReference type="OrthoDB" id="9786826at2"/>
<dbReference type="PANTHER" id="PTHR22976:SF2">
    <property type="entry name" value="BIOTIN SYNTHASE, MITOCHONDRIAL"/>
    <property type="match status" value="1"/>
</dbReference>
<keyword evidence="17" id="KW-1185">Reference proteome</keyword>
<evidence type="ECO:0000256" key="1">
    <source>
        <dbReference type="ARBA" id="ARBA00004942"/>
    </source>
</evidence>
<dbReference type="NCBIfam" id="TIGR00433">
    <property type="entry name" value="bioB"/>
    <property type="match status" value="1"/>
</dbReference>
<evidence type="ECO:0000256" key="9">
    <source>
        <dbReference type="ARBA" id="ARBA00022756"/>
    </source>
</evidence>
<evidence type="ECO:0000313" key="16">
    <source>
        <dbReference type="EMBL" id="TRW17654.1"/>
    </source>
</evidence>
<organism evidence="16 17">
    <name type="scientific">Glacieibacterium frigidum</name>
    <dbReference type="NCBI Taxonomy" id="2593303"/>
    <lineage>
        <taxon>Bacteria</taxon>
        <taxon>Pseudomonadati</taxon>
        <taxon>Pseudomonadota</taxon>
        <taxon>Alphaproteobacteria</taxon>
        <taxon>Sphingomonadales</taxon>
        <taxon>Sphingosinicellaceae</taxon>
        <taxon>Glacieibacterium</taxon>
    </lineage>
</organism>
<comment type="cofactor">
    <cofactor evidence="13 14">
        <name>[4Fe-4S] cluster</name>
        <dbReference type="ChEBI" id="CHEBI:49883"/>
    </cofactor>
    <text evidence="13 14">Binds 1 [4Fe-4S] cluster. The cluster is coordinated with 3 cysteines and an exchangeable S-adenosyl-L-methionine.</text>
</comment>
<keyword evidence="11 13" id="KW-0411">Iron-sulfur</keyword>
<evidence type="ECO:0000313" key="17">
    <source>
        <dbReference type="Proteomes" id="UP000317894"/>
    </source>
</evidence>
<dbReference type="EMBL" id="VJWA01000001">
    <property type="protein sequence ID" value="TRW17654.1"/>
    <property type="molecule type" value="Genomic_DNA"/>
</dbReference>
<dbReference type="InterPro" id="IPR007197">
    <property type="entry name" value="rSAM"/>
</dbReference>
<dbReference type="InterPro" id="IPR013785">
    <property type="entry name" value="Aldolase_TIM"/>
</dbReference>
<reference evidence="16 17" key="1">
    <citation type="submission" date="2019-07" db="EMBL/GenBank/DDBJ databases">
        <title>Novel species isolated from glacier.</title>
        <authorList>
            <person name="Liu Q."/>
            <person name="Xin Y.-H."/>
        </authorList>
    </citation>
    <scope>NUCLEOTIDE SEQUENCE [LARGE SCALE GENOMIC DNA]</scope>
    <source>
        <strain evidence="16 17">LB1R16</strain>
    </source>
</reference>
<dbReference type="AlphaFoldDB" id="A0A552UHE6"/>
<feature type="binding site" evidence="13 14">
    <location>
        <position position="194"/>
    </location>
    <ligand>
        <name>[2Fe-2S] cluster</name>
        <dbReference type="ChEBI" id="CHEBI:190135"/>
    </ligand>
</feature>
<dbReference type="SMART" id="SM00729">
    <property type="entry name" value="Elp3"/>
    <property type="match status" value="1"/>
</dbReference>
<evidence type="ECO:0000256" key="13">
    <source>
        <dbReference type="HAMAP-Rule" id="MF_01694"/>
    </source>
</evidence>
<dbReference type="Pfam" id="PF04055">
    <property type="entry name" value="Radical_SAM"/>
    <property type="match status" value="1"/>
</dbReference>
<comment type="caution">
    <text evidence="16">The sequence shown here is derived from an EMBL/GenBank/DDBJ whole genome shotgun (WGS) entry which is preliminary data.</text>
</comment>
<comment type="similarity">
    <text evidence="2 13">Belongs to the radical SAM superfamily. Biotin synthase family.</text>
</comment>
<keyword evidence="9 13" id="KW-0093">Biotin biosynthesis</keyword>
<feature type="binding site" evidence="13 14">
    <location>
        <position position="103"/>
    </location>
    <ligand>
        <name>[2Fe-2S] cluster</name>
        <dbReference type="ChEBI" id="CHEBI:190135"/>
    </ligand>
</feature>
<dbReference type="PROSITE" id="PS51918">
    <property type="entry name" value="RADICAL_SAM"/>
    <property type="match status" value="1"/>
</dbReference>
<dbReference type="InterPro" id="IPR010722">
    <property type="entry name" value="BATS_dom"/>
</dbReference>
<gene>
    <name evidence="13 16" type="primary">bioB</name>
    <name evidence="16" type="ORF">FMM06_05765</name>
</gene>
<evidence type="ECO:0000256" key="8">
    <source>
        <dbReference type="ARBA" id="ARBA00022723"/>
    </source>
</evidence>
<dbReference type="GO" id="GO:0051537">
    <property type="term" value="F:2 iron, 2 sulfur cluster binding"/>
    <property type="evidence" value="ECO:0007669"/>
    <property type="project" value="UniProtKB-KW"/>
</dbReference>
<keyword evidence="7 13" id="KW-0001">2Fe-2S</keyword>
<dbReference type="InterPro" id="IPR006638">
    <property type="entry name" value="Elp3/MiaA/NifB-like_rSAM"/>
</dbReference>
<feature type="binding site" evidence="13 14">
    <location>
        <position position="59"/>
    </location>
    <ligand>
        <name>[4Fe-4S] cluster</name>
        <dbReference type="ChEBI" id="CHEBI:49883"/>
        <note>4Fe-4S-S-AdoMet</note>
    </ligand>
</feature>
<evidence type="ECO:0000256" key="14">
    <source>
        <dbReference type="PIRSR" id="PIRSR001619-1"/>
    </source>
</evidence>
<name>A0A552UHE6_9SPHN</name>
<comment type="subunit">
    <text evidence="13">Homodimer.</text>
</comment>
<dbReference type="UniPathway" id="UPA00078">
    <property type="reaction ID" value="UER00162"/>
</dbReference>
<dbReference type="Pfam" id="PF06968">
    <property type="entry name" value="BATS"/>
    <property type="match status" value="1"/>
</dbReference>
<evidence type="ECO:0000259" key="15">
    <source>
        <dbReference type="PROSITE" id="PS51918"/>
    </source>
</evidence>
<feature type="binding site" evidence="13 14">
    <location>
        <position position="66"/>
    </location>
    <ligand>
        <name>[4Fe-4S] cluster</name>
        <dbReference type="ChEBI" id="CHEBI:49883"/>
        <note>4Fe-4S-S-AdoMet</note>
    </ligand>
</feature>
<feature type="binding site" evidence="13 14">
    <location>
        <position position="134"/>
    </location>
    <ligand>
        <name>[2Fe-2S] cluster</name>
        <dbReference type="ChEBI" id="CHEBI:190135"/>
    </ligand>
</feature>
<keyword evidence="4 13" id="KW-0004">4Fe-4S</keyword>
<dbReference type="SFLD" id="SFLDF00272">
    <property type="entry name" value="biotin_synthase"/>
    <property type="match status" value="1"/>
</dbReference>
<dbReference type="RefSeq" id="WP_143555199.1">
    <property type="nucleotide sequence ID" value="NZ_VJWA01000001.1"/>
</dbReference>
<feature type="binding site" evidence="13 14">
    <location>
        <position position="63"/>
    </location>
    <ligand>
        <name>[4Fe-4S] cluster</name>
        <dbReference type="ChEBI" id="CHEBI:49883"/>
        <note>4Fe-4S-S-AdoMet</note>
    </ligand>
</feature>
<proteinExistence type="inferred from homology"/>